<dbReference type="GO" id="GO:0004560">
    <property type="term" value="F:alpha-L-fucosidase activity"/>
    <property type="evidence" value="ECO:0007669"/>
    <property type="project" value="UniProtKB-EC"/>
</dbReference>
<evidence type="ECO:0000256" key="3">
    <source>
        <dbReference type="ARBA" id="ARBA00022801"/>
    </source>
</evidence>
<dbReference type="Pfam" id="PF00657">
    <property type="entry name" value="Lipase_GDSL"/>
    <property type="match status" value="1"/>
</dbReference>
<reference evidence="8" key="3">
    <citation type="submission" date="2015-04" db="UniProtKB">
        <authorList>
            <consortium name="EnsemblPlants"/>
        </authorList>
    </citation>
    <scope>IDENTIFICATION</scope>
    <source>
        <strain evidence="8">cv. Jemalong A17</strain>
    </source>
</reference>
<name>G7I7H4_MEDTR</name>
<dbReference type="EC" id="3.2.1.51" evidence="7"/>
<evidence type="ECO:0000313" key="6">
    <source>
        <dbReference type="EMBL" id="AES61310.1"/>
    </source>
</evidence>
<dbReference type="InterPro" id="IPR035669">
    <property type="entry name" value="SGNH_plant_lipase-like"/>
</dbReference>
<dbReference type="KEGG" id="mtr:11405610"/>
<accession>G7I7H4</accession>
<keyword evidence="2 5" id="KW-0732">Signal</keyword>
<evidence type="ECO:0000313" key="9">
    <source>
        <dbReference type="Proteomes" id="UP000002051"/>
    </source>
</evidence>
<reference evidence="6 9" key="1">
    <citation type="journal article" date="2011" name="Nature">
        <title>The Medicago genome provides insight into the evolution of rhizobial symbioses.</title>
        <authorList>
            <person name="Young N.D."/>
            <person name="Debelle F."/>
            <person name="Oldroyd G.E."/>
            <person name="Geurts R."/>
            <person name="Cannon S.B."/>
            <person name="Udvardi M.K."/>
            <person name="Benedito V.A."/>
            <person name="Mayer K.F."/>
            <person name="Gouzy J."/>
            <person name="Schoof H."/>
            <person name="Van de Peer Y."/>
            <person name="Proost S."/>
            <person name="Cook D.R."/>
            <person name="Meyers B.C."/>
            <person name="Spannagl M."/>
            <person name="Cheung F."/>
            <person name="De Mita S."/>
            <person name="Krishnakumar V."/>
            <person name="Gundlach H."/>
            <person name="Zhou S."/>
            <person name="Mudge J."/>
            <person name="Bharti A.K."/>
            <person name="Murray J.D."/>
            <person name="Naoumkina M.A."/>
            <person name="Rosen B."/>
            <person name="Silverstein K.A."/>
            <person name="Tang H."/>
            <person name="Rombauts S."/>
            <person name="Zhao P.X."/>
            <person name="Zhou P."/>
            <person name="Barbe V."/>
            <person name="Bardou P."/>
            <person name="Bechner M."/>
            <person name="Bellec A."/>
            <person name="Berger A."/>
            <person name="Berges H."/>
            <person name="Bidwell S."/>
            <person name="Bisseling T."/>
            <person name="Choisne N."/>
            <person name="Couloux A."/>
            <person name="Denny R."/>
            <person name="Deshpande S."/>
            <person name="Dai X."/>
            <person name="Doyle J.J."/>
            <person name="Dudez A.M."/>
            <person name="Farmer A.D."/>
            <person name="Fouteau S."/>
            <person name="Franken C."/>
            <person name="Gibelin C."/>
            <person name="Gish J."/>
            <person name="Goldstein S."/>
            <person name="Gonzalez A.J."/>
            <person name="Green P.J."/>
            <person name="Hallab A."/>
            <person name="Hartog M."/>
            <person name="Hua A."/>
            <person name="Humphray S.J."/>
            <person name="Jeong D.H."/>
            <person name="Jing Y."/>
            <person name="Jocker A."/>
            <person name="Kenton S.M."/>
            <person name="Kim D.J."/>
            <person name="Klee K."/>
            <person name="Lai H."/>
            <person name="Lang C."/>
            <person name="Lin S."/>
            <person name="Macmil S.L."/>
            <person name="Magdelenat G."/>
            <person name="Matthews L."/>
            <person name="McCorrison J."/>
            <person name="Monaghan E.L."/>
            <person name="Mun J.H."/>
            <person name="Najar F.Z."/>
            <person name="Nicholson C."/>
            <person name="Noirot C."/>
            <person name="O'Bleness M."/>
            <person name="Paule C.R."/>
            <person name="Poulain J."/>
            <person name="Prion F."/>
            <person name="Qin B."/>
            <person name="Qu C."/>
            <person name="Retzel E.F."/>
            <person name="Riddle C."/>
            <person name="Sallet E."/>
            <person name="Samain S."/>
            <person name="Samson N."/>
            <person name="Sanders I."/>
            <person name="Saurat O."/>
            <person name="Scarpelli C."/>
            <person name="Schiex T."/>
            <person name="Segurens B."/>
            <person name="Severin A.J."/>
            <person name="Sherrier D.J."/>
            <person name="Shi R."/>
            <person name="Sims S."/>
            <person name="Singer S.R."/>
            <person name="Sinharoy S."/>
            <person name="Sterck L."/>
            <person name="Viollet A."/>
            <person name="Wang B.B."/>
            <person name="Wang K."/>
            <person name="Wang M."/>
            <person name="Wang X."/>
            <person name="Warfsmann J."/>
            <person name="Weissenbach J."/>
            <person name="White D.D."/>
            <person name="White J.D."/>
            <person name="Wiley G.B."/>
            <person name="Wincker P."/>
            <person name="Xing Y."/>
            <person name="Yang L."/>
            <person name="Yao Z."/>
            <person name="Ying F."/>
            <person name="Zhai J."/>
            <person name="Zhou L."/>
            <person name="Zuber A."/>
            <person name="Denarie J."/>
            <person name="Dixon R.A."/>
            <person name="May G.D."/>
            <person name="Schwartz D.C."/>
            <person name="Rogers J."/>
            <person name="Quetier F."/>
            <person name="Town C.D."/>
            <person name="Roe B.A."/>
        </authorList>
    </citation>
    <scope>NUCLEOTIDE SEQUENCE [LARGE SCALE GENOMIC DNA]</scope>
    <source>
        <strain evidence="6">A17</strain>
        <strain evidence="8 9">cv. Jemalong A17</strain>
    </source>
</reference>
<dbReference type="Gene3D" id="3.40.50.1110">
    <property type="entry name" value="SGNH hydrolase"/>
    <property type="match status" value="1"/>
</dbReference>
<dbReference type="EMBL" id="CM001217">
    <property type="protein sequence ID" value="AES61310.1"/>
    <property type="molecule type" value="Genomic_DNA"/>
</dbReference>
<dbReference type="InterPro" id="IPR001087">
    <property type="entry name" value="GDSL"/>
</dbReference>
<dbReference type="Gramene" id="rna4694">
    <property type="protein sequence ID" value="RHN80734.1"/>
    <property type="gene ID" value="gene4694"/>
</dbReference>
<evidence type="ECO:0000256" key="1">
    <source>
        <dbReference type="ARBA" id="ARBA00008668"/>
    </source>
</evidence>
<evidence type="ECO:0000313" key="7">
    <source>
        <dbReference type="EMBL" id="RHN80734.1"/>
    </source>
</evidence>
<organism evidence="6 9">
    <name type="scientific">Medicago truncatula</name>
    <name type="common">Barrel medic</name>
    <name type="synonym">Medicago tribuloides</name>
    <dbReference type="NCBI Taxonomy" id="3880"/>
    <lineage>
        <taxon>Eukaryota</taxon>
        <taxon>Viridiplantae</taxon>
        <taxon>Streptophyta</taxon>
        <taxon>Embryophyta</taxon>
        <taxon>Tracheophyta</taxon>
        <taxon>Spermatophyta</taxon>
        <taxon>Magnoliopsida</taxon>
        <taxon>eudicotyledons</taxon>
        <taxon>Gunneridae</taxon>
        <taxon>Pentapetalae</taxon>
        <taxon>rosids</taxon>
        <taxon>fabids</taxon>
        <taxon>Fabales</taxon>
        <taxon>Fabaceae</taxon>
        <taxon>Papilionoideae</taxon>
        <taxon>50 kb inversion clade</taxon>
        <taxon>NPAAA clade</taxon>
        <taxon>Hologalegina</taxon>
        <taxon>IRL clade</taxon>
        <taxon>Trifolieae</taxon>
        <taxon>Medicago</taxon>
    </lineage>
</organism>
<comment type="similarity">
    <text evidence="1">Belongs to the 'GDSL' lipolytic enzyme family.</text>
</comment>
<evidence type="ECO:0000256" key="2">
    <source>
        <dbReference type="ARBA" id="ARBA00022729"/>
    </source>
</evidence>
<dbReference type="CDD" id="cd01837">
    <property type="entry name" value="SGNH_plant_lipase_like"/>
    <property type="match status" value="1"/>
</dbReference>
<dbReference type="STRING" id="3880.G7I7H4"/>
<evidence type="ECO:0000256" key="5">
    <source>
        <dbReference type="SAM" id="SignalP"/>
    </source>
</evidence>
<dbReference type="OMA" id="NHSIMVC"/>
<dbReference type="HOGENOM" id="CLU_015101_2_0_1"/>
<reference evidence="6 9" key="2">
    <citation type="journal article" date="2014" name="BMC Genomics">
        <title>An improved genome release (version Mt4.0) for the model legume Medicago truncatula.</title>
        <authorList>
            <person name="Tang H."/>
            <person name="Krishnakumar V."/>
            <person name="Bidwell S."/>
            <person name="Rosen B."/>
            <person name="Chan A."/>
            <person name="Zhou S."/>
            <person name="Gentzbittel L."/>
            <person name="Childs K.L."/>
            <person name="Yandell M."/>
            <person name="Gundlach H."/>
            <person name="Mayer K.F."/>
            <person name="Schwartz D.C."/>
            <person name="Town C.D."/>
        </authorList>
    </citation>
    <scope>GENOME REANNOTATION</scope>
    <source>
        <strain evidence="6">A17</strain>
        <strain evidence="8 9">cv. Jemalong A17</strain>
    </source>
</reference>
<feature type="chain" id="PRO_5014572004" evidence="5">
    <location>
        <begin position="23"/>
        <end position="370"/>
    </location>
</feature>
<dbReference type="PaxDb" id="3880-AES61310"/>
<reference evidence="7" key="4">
    <citation type="journal article" date="2018" name="Nat. Plants">
        <title>Whole-genome landscape of Medicago truncatula symbiotic genes.</title>
        <authorList>
            <person name="Pecrix Y."/>
            <person name="Gamas P."/>
            <person name="Carrere S."/>
        </authorList>
    </citation>
    <scope>NUCLEOTIDE SEQUENCE</scope>
    <source>
        <tissue evidence="7">Leaves</tissue>
    </source>
</reference>
<keyword evidence="3 7" id="KW-0378">Hydrolase</keyword>
<dbReference type="PANTHER" id="PTHR22835">
    <property type="entry name" value="ZINC FINGER FYVE DOMAIN CONTAINING PROTEIN"/>
    <property type="match status" value="1"/>
</dbReference>
<proteinExistence type="inferred from homology"/>
<gene>
    <name evidence="8" type="primary">11405610</name>
    <name evidence="6" type="ordered locus">MTR_1g082390</name>
    <name evidence="7" type="ORF">MtrunA17_Chr1g0191461</name>
</gene>
<dbReference type="PANTHER" id="PTHR22835:SF505">
    <property type="entry name" value="GDSL-LIKE LIPASE_ACYLHYDROLASE"/>
    <property type="match status" value="1"/>
</dbReference>
<keyword evidence="9" id="KW-1185">Reference proteome</keyword>
<keyword evidence="7" id="KW-0326">Glycosidase</keyword>
<dbReference type="InterPro" id="IPR036514">
    <property type="entry name" value="SGNH_hydro_sf"/>
</dbReference>
<sequence>MASTKYVVALQVVLFCICLVVANSVHFSYPAVFNFGDSNSDTGELCAAKGFQPAPPNGQNYFKAPAGRFSDGRLIVDFLMDAMDLPFLNAYLDSVGSPNFHHGCNFAAAGSTILPANAASISPFGFGTQVNQFLLFKAKVLEVLAGKKFDKYVPAEDYFQKGLYMFDIGQNDLAGAFYSKDLDQILSSIPTILLEFETGIKRLYDHGARNFWVHNTGPLGCLGQNVATFGHDKSKIDELGCLGAHNQAAKAFNLQLQALWAKLQGQYLDLNVTYVDIFTIKLDLIANYSKHGFEQPFMACCGYGGPPFNYDSRVSCGLTTTILNGTTITAKGCNDSGVYVSWDGTHYTEASNQYVASQILTRNYSNTDLS</sequence>
<keyword evidence="4" id="KW-0325">Glycoprotein</keyword>
<dbReference type="OrthoDB" id="1600564at2759"/>
<feature type="signal peptide" evidence="5">
    <location>
        <begin position="1"/>
        <end position="22"/>
    </location>
</feature>
<dbReference type="SUPFAM" id="SSF52266">
    <property type="entry name" value="SGNH hydrolase"/>
    <property type="match status" value="1"/>
</dbReference>
<protein>
    <submittedName>
        <fullName evidence="6">GDSL-like lipase/acylhydrolase</fullName>
    </submittedName>
    <submittedName>
        <fullName evidence="7">Putative alpha-L-fucosidase</fullName>
        <ecNumber evidence="7">3.2.1.51</ecNumber>
    </submittedName>
</protein>
<dbReference type="EMBL" id="PSQE01000001">
    <property type="protein sequence ID" value="RHN80734.1"/>
    <property type="molecule type" value="Genomic_DNA"/>
</dbReference>
<dbReference type="AlphaFoldDB" id="G7I7H4"/>
<dbReference type="GO" id="GO:0016788">
    <property type="term" value="F:hydrolase activity, acting on ester bonds"/>
    <property type="evidence" value="ECO:0007669"/>
    <property type="project" value="InterPro"/>
</dbReference>
<evidence type="ECO:0000256" key="4">
    <source>
        <dbReference type="ARBA" id="ARBA00023180"/>
    </source>
</evidence>
<dbReference type="Proteomes" id="UP000002051">
    <property type="component" value="Unassembled WGS sequence"/>
</dbReference>
<dbReference type="EnsemblPlants" id="AES61310">
    <property type="protein sequence ID" value="AES61310"/>
    <property type="gene ID" value="MTR_1g082390"/>
</dbReference>
<dbReference type="Proteomes" id="UP000265566">
    <property type="component" value="Chromosome 1"/>
</dbReference>
<dbReference type="eggNOG" id="ENOG502QRTJ">
    <property type="taxonomic scope" value="Eukaryota"/>
</dbReference>
<evidence type="ECO:0000313" key="8">
    <source>
        <dbReference type="EnsemblPlants" id="AES61310"/>
    </source>
</evidence>